<organism evidence="1 2">
    <name type="scientific">Lineolata rhizophorae</name>
    <dbReference type="NCBI Taxonomy" id="578093"/>
    <lineage>
        <taxon>Eukaryota</taxon>
        <taxon>Fungi</taxon>
        <taxon>Dikarya</taxon>
        <taxon>Ascomycota</taxon>
        <taxon>Pezizomycotina</taxon>
        <taxon>Dothideomycetes</taxon>
        <taxon>Dothideomycetes incertae sedis</taxon>
        <taxon>Lineolatales</taxon>
        <taxon>Lineolataceae</taxon>
        <taxon>Lineolata</taxon>
    </lineage>
</organism>
<keyword evidence="2" id="KW-1185">Reference proteome</keyword>
<dbReference type="Proteomes" id="UP000799766">
    <property type="component" value="Unassembled WGS sequence"/>
</dbReference>
<evidence type="ECO:0000313" key="2">
    <source>
        <dbReference type="Proteomes" id="UP000799766"/>
    </source>
</evidence>
<dbReference type="AlphaFoldDB" id="A0A6A6NQN3"/>
<proteinExistence type="predicted"/>
<reference evidence="1" key="1">
    <citation type="journal article" date="2020" name="Stud. Mycol.">
        <title>101 Dothideomycetes genomes: a test case for predicting lifestyles and emergence of pathogens.</title>
        <authorList>
            <person name="Haridas S."/>
            <person name="Albert R."/>
            <person name="Binder M."/>
            <person name="Bloem J."/>
            <person name="Labutti K."/>
            <person name="Salamov A."/>
            <person name="Andreopoulos B."/>
            <person name="Baker S."/>
            <person name="Barry K."/>
            <person name="Bills G."/>
            <person name="Bluhm B."/>
            <person name="Cannon C."/>
            <person name="Castanera R."/>
            <person name="Culley D."/>
            <person name="Daum C."/>
            <person name="Ezra D."/>
            <person name="Gonzalez J."/>
            <person name="Henrissat B."/>
            <person name="Kuo A."/>
            <person name="Liang C."/>
            <person name="Lipzen A."/>
            <person name="Lutzoni F."/>
            <person name="Magnuson J."/>
            <person name="Mondo S."/>
            <person name="Nolan M."/>
            <person name="Ohm R."/>
            <person name="Pangilinan J."/>
            <person name="Park H.-J."/>
            <person name="Ramirez L."/>
            <person name="Alfaro M."/>
            <person name="Sun H."/>
            <person name="Tritt A."/>
            <person name="Yoshinaga Y."/>
            <person name="Zwiers L.-H."/>
            <person name="Turgeon B."/>
            <person name="Goodwin S."/>
            <person name="Spatafora J."/>
            <person name="Crous P."/>
            <person name="Grigoriev I."/>
        </authorList>
    </citation>
    <scope>NUCLEOTIDE SEQUENCE</scope>
    <source>
        <strain evidence="1">ATCC 16933</strain>
    </source>
</reference>
<protein>
    <submittedName>
        <fullName evidence="1">Uncharacterized protein</fullName>
    </submittedName>
</protein>
<name>A0A6A6NQN3_9PEZI</name>
<evidence type="ECO:0000313" key="1">
    <source>
        <dbReference type="EMBL" id="KAF2454095.1"/>
    </source>
</evidence>
<accession>A0A6A6NQN3</accession>
<sequence>MYVPSRFRGRPAAVALPRSPTRHVPGSRHAWIPSVARGGAVLVPSIAPSPWMTITWTNVFGRCDGVHPYRTSSSAPMDTWVVHRCPGSHMRQGSHWMRCDWNGAGGARPAGIVSLRRAFGPTASSTAEEAHEFLPCVDPKLRLASDVPRNYSRRNALKPDISTTTEP</sequence>
<gene>
    <name evidence="1" type="ORF">BDY21DRAFT_112411</name>
</gene>
<dbReference type="EMBL" id="MU001693">
    <property type="protein sequence ID" value="KAF2454095.1"/>
    <property type="molecule type" value="Genomic_DNA"/>
</dbReference>